<name>N6WU88_9GAMM</name>
<organism evidence="2 3">
    <name type="scientific">Marinobacter nanhaiticus D15-8W</name>
    <dbReference type="NCBI Taxonomy" id="626887"/>
    <lineage>
        <taxon>Bacteria</taxon>
        <taxon>Pseudomonadati</taxon>
        <taxon>Pseudomonadota</taxon>
        <taxon>Gammaproteobacteria</taxon>
        <taxon>Pseudomonadales</taxon>
        <taxon>Marinobacteraceae</taxon>
        <taxon>Marinobacter</taxon>
    </lineage>
</organism>
<gene>
    <name evidence="2" type="ORF">J057_04581</name>
</gene>
<dbReference type="eggNOG" id="ENOG502ZBY8">
    <property type="taxonomic scope" value="Bacteria"/>
</dbReference>
<comment type="caution">
    <text evidence="2">The sequence shown here is derived from an EMBL/GenBank/DDBJ whole genome shotgun (WGS) entry which is preliminary data.</text>
</comment>
<protein>
    <submittedName>
        <fullName evidence="2">Phage capsid protein</fullName>
    </submittedName>
</protein>
<dbReference type="STRING" id="626887.J057_04581"/>
<evidence type="ECO:0000313" key="3">
    <source>
        <dbReference type="Proteomes" id="UP000013165"/>
    </source>
</evidence>
<dbReference type="EMBL" id="APLQ01000011">
    <property type="protein sequence ID" value="ENO14597.1"/>
    <property type="molecule type" value="Genomic_DNA"/>
</dbReference>
<reference evidence="2 3" key="1">
    <citation type="journal article" date="2013" name="Genome Announc.">
        <title>Genome Sequence of the Polycyclic Aromatic Hydrocarbon-Degrading Bacterium Strain Marinobacter nanhaiticus D15-8WT.</title>
        <authorList>
            <person name="Cui Z."/>
            <person name="Gao W."/>
            <person name="Li Q."/>
            <person name="Xu G."/>
            <person name="Zheng L."/>
        </authorList>
    </citation>
    <scope>NUCLEOTIDE SEQUENCE [LARGE SCALE GENOMIC DNA]</scope>
    <source>
        <strain evidence="2 3">D15-8W</strain>
    </source>
</reference>
<evidence type="ECO:0000313" key="2">
    <source>
        <dbReference type="EMBL" id="ENO14597.1"/>
    </source>
</evidence>
<feature type="region of interest" description="Disordered" evidence="1">
    <location>
        <begin position="284"/>
        <end position="304"/>
    </location>
</feature>
<dbReference type="HOGENOM" id="CLU_066846_0_0_6"/>
<dbReference type="Proteomes" id="UP000013165">
    <property type="component" value="Unassembled WGS sequence"/>
</dbReference>
<dbReference type="InterPro" id="IPR009228">
    <property type="entry name" value="Capsid_scaffold_GpO"/>
</dbReference>
<accession>N6WU88</accession>
<dbReference type="PATRIC" id="fig|626887.3.peg.902"/>
<evidence type="ECO:0000256" key="1">
    <source>
        <dbReference type="SAM" id="MobiDB-lite"/>
    </source>
</evidence>
<dbReference type="AlphaFoldDB" id="N6WU88"/>
<proteinExistence type="predicted"/>
<keyword evidence="3" id="KW-1185">Reference proteome</keyword>
<dbReference type="OrthoDB" id="5625143at2"/>
<dbReference type="RefSeq" id="WP_004578894.1">
    <property type="nucleotide sequence ID" value="NZ_AP028878.1"/>
</dbReference>
<sequence length="304" mass="32498">MPKKTALYTDWIVIGTAGPTIDGRNISDTLLEQAASNYDPSEYTAVINSDHLLGLYGNFGSVVELQTARDEKDRTVLQARLAPNKRLLQMNAEGQRLFTSMELIEDFVGTGEGYLIGLAVTDQPASIGTTELHFSKSSSVVPSLLGESTELSLETPATDDSLFQRFMRAFVNSSHATGAVADDANENPTEDDEMTQQQYDALMQKLQALSAKVNPEQGETADTTVTAEQFNTLTEQVEALGAKIEQLAGGGESAEPGASEGVDQFAQITDAVKGLAAKFDALLQERPDGRKPAGTGANEAQGFV</sequence>
<dbReference type="Pfam" id="PF05929">
    <property type="entry name" value="Phage_GPO"/>
    <property type="match status" value="1"/>
</dbReference>